<evidence type="ECO:0000256" key="3">
    <source>
        <dbReference type="ARBA" id="ARBA00022679"/>
    </source>
</evidence>
<keyword evidence="5" id="KW-0325">Glycoprotein</keyword>
<keyword evidence="3" id="KW-0808">Transferase</keyword>
<evidence type="ECO:0000256" key="4">
    <source>
        <dbReference type="ARBA" id="ARBA00023136"/>
    </source>
</evidence>
<gene>
    <name evidence="7" type="ORF">CIPAW_15G042200</name>
</gene>
<evidence type="ECO:0000256" key="2">
    <source>
        <dbReference type="ARBA" id="ARBA00022676"/>
    </source>
</evidence>
<dbReference type="InterPro" id="IPR003406">
    <property type="entry name" value="Glyco_trans_14"/>
</dbReference>
<dbReference type="PANTHER" id="PTHR31042:SF8">
    <property type="entry name" value="CORE-2_I-BRANCHING BETA-1,6-N-ACETYLGLUCOSAMINYLTRANSFERASE FAMILY PROTEIN"/>
    <property type="match status" value="1"/>
</dbReference>
<keyword evidence="2" id="KW-0328">Glycosyltransferase</keyword>
<evidence type="ECO:0000313" key="8">
    <source>
        <dbReference type="Proteomes" id="UP000811609"/>
    </source>
</evidence>
<dbReference type="Proteomes" id="UP000811609">
    <property type="component" value="Chromosome 15"/>
</dbReference>
<proteinExistence type="predicted"/>
<evidence type="ECO:0000313" key="7">
    <source>
        <dbReference type="EMBL" id="KAG6626357.1"/>
    </source>
</evidence>
<dbReference type="AlphaFoldDB" id="A0A8T1NBK8"/>
<protein>
    <recommendedName>
        <fullName evidence="9">Core-2/I-branching beta-1,6-N-acetylglucosaminyltransferase family protein</fullName>
    </recommendedName>
</protein>
<dbReference type="GO" id="GO:0016020">
    <property type="term" value="C:membrane"/>
    <property type="evidence" value="ECO:0007669"/>
    <property type="project" value="UniProtKB-SubCell"/>
</dbReference>
<reference evidence="7" key="1">
    <citation type="submission" date="2020-12" db="EMBL/GenBank/DDBJ databases">
        <title>WGS assembly of Carya illinoinensis cv. Pawnee.</title>
        <authorList>
            <person name="Platts A."/>
            <person name="Shu S."/>
            <person name="Wright S."/>
            <person name="Barry K."/>
            <person name="Edger P."/>
            <person name="Pires J.C."/>
            <person name="Schmutz J."/>
        </authorList>
    </citation>
    <scope>NUCLEOTIDE SEQUENCE</scope>
    <source>
        <tissue evidence="7">Leaf</tissue>
    </source>
</reference>
<name>A0A8T1NBK8_CARIL</name>
<keyword evidence="8" id="KW-1185">Reference proteome</keyword>
<evidence type="ECO:0008006" key="9">
    <source>
        <dbReference type="Google" id="ProtNLM"/>
    </source>
</evidence>
<dbReference type="Pfam" id="PF02485">
    <property type="entry name" value="Branch"/>
    <property type="match status" value="1"/>
</dbReference>
<comment type="subcellular location">
    <subcellularLocation>
        <location evidence="1">Membrane</location>
        <topology evidence="1">Single-pass type II membrane protein</topology>
    </subcellularLocation>
</comment>
<evidence type="ECO:0000256" key="5">
    <source>
        <dbReference type="ARBA" id="ARBA00023180"/>
    </source>
</evidence>
<evidence type="ECO:0000256" key="6">
    <source>
        <dbReference type="SAM" id="Phobius"/>
    </source>
</evidence>
<sequence length="386" mass="44971">MQSRVVPLEEGEEVTPINRTNQSKLSTLRPIRVLVLFLVLCIAFSIVSIHTIRYFGINSVVTTAKSSTFRPCYEEPRSLEQWITPPSNLMHNMTDTELLWRASLVPRIKKYPFQRVRKIAFMFLTKGPLPLAPIWERFLKGHEGFYSIYVHSLPSFQANFPPSSVFYRRQIPSQISEWGRMNMCDAERRLLANALLDISNEWFILLSESCIPVYNFSVIYRYVMNSTYSYMGAFDDHGPYGRGRYNRNMAPEVYINQWRKGSQWFEVNRNLAISIVEDTIFYPKFEQFCRPSCYVDEHYFPTMLTIQAGNQLANRSITWVDWSRGGAHPATFGRLDITEEFFKRILEGHNCTYNNGFSSICFLFARKFAPSTLQPLLQVLPKLLAF</sequence>
<dbReference type="EMBL" id="CM031823">
    <property type="protein sequence ID" value="KAG6626357.1"/>
    <property type="molecule type" value="Genomic_DNA"/>
</dbReference>
<keyword evidence="6" id="KW-1133">Transmembrane helix</keyword>
<organism evidence="7 8">
    <name type="scientific">Carya illinoinensis</name>
    <name type="common">Pecan</name>
    <dbReference type="NCBI Taxonomy" id="32201"/>
    <lineage>
        <taxon>Eukaryota</taxon>
        <taxon>Viridiplantae</taxon>
        <taxon>Streptophyta</taxon>
        <taxon>Embryophyta</taxon>
        <taxon>Tracheophyta</taxon>
        <taxon>Spermatophyta</taxon>
        <taxon>Magnoliopsida</taxon>
        <taxon>eudicotyledons</taxon>
        <taxon>Gunneridae</taxon>
        <taxon>Pentapetalae</taxon>
        <taxon>rosids</taxon>
        <taxon>fabids</taxon>
        <taxon>Fagales</taxon>
        <taxon>Juglandaceae</taxon>
        <taxon>Carya</taxon>
    </lineage>
</organism>
<dbReference type="InterPro" id="IPR044174">
    <property type="entry name" value="BC10-like"/>
</dbReference>
<keyword evidence="6" id="KW-0812">Transmembrane</keyword>
<accession>A0A8T1NBK8</accession>
<dbReference type="GO" id="GO:0016757">
    <property type="term" value="F:glycosyltransferase activity"/>
    <property type="evidence" value="ECO:0007669"/>
    <property type="project" value="UniProtKB-KW"/>
</dbReference>
<evidence type="ECO:0000256" key="1">
    <source>
        <dbReference type="ARBA" id="ARBA00004606"/>
    </source>
</evidence>
<feature type="transmembrane region" description="Helical" evidence="6">
    <location>
        <begin position="33"/>
        <end position="56"/>
    </location>
</feature>
<keyword evidence="4 6" id="KW-0472">Membrane</keyword>
<dbReference type="PANTHER" id="PTHR31042">
    <property type="entry name" value="CORE-2/I-BRANCHING BETA-1,6-N-ACETYLGLUCOSAMINYLTRANSFERASE FAMILY PROTEIN-RELATED"/>
    <property type="match status" value="1"/>
</dbReference>
<comment type="caution">
    <text evidence="7">The sequence shown here is derived from an EMBL/GenBank/DDBJ whole genome shotgun (WGS) entry which is preliminary data.</text>
</comment>